<organism evidence="3 4">
    <name type="scientific">Polluticaenibacter yanchengensis</name>
    <dbReference type="NCBI Taxonomy" id="3014562"/>
    <lineage>
        <taxon>Bacteria</taxon>
        <taxon>Pseudomonadati</taxon>
        <taxon>Bacteroidota</taxon>
        <taxon>Chitinophagia</taxon>
        <taxon>Chitinophagales</taxon>
        <taxon>Chitinophagaceae</taxon>
        <taxon>Polluticaenibacter</taxon>
    </lineage>
</organism>
<dbReference type="Pfam" id="PF00534">
    <property type="entry name" value="Glycos_transf_1"/>
    <property type="match status" value="1"/>
</dbReference>
<feature type="domain" description="Glycosyl transferase family 1" evidence="1">
    <location>
        <begin position="210"/>
        <end position="375"/>
    </location>
</feature>
<dbReference type="PANTHER" id="PTHR12526">
    <property type="entry name" value="GLYCOSYLTRANSFERASE"/>
    <property type="match status" value="1"/>
</dbReference>
<name>A0ABT4UKZ2_9BACT</name>
<dbReference type="Proteomes" id="UP001210231">
    <property type="component" value="Unassembled WGS sequence"/>
</dbReference>
<evidence type="ECO:0000259" key="2">
    <source>
        <dbReference type="Pfam" id="PF13439"/>
    </source>
</evidence>
<reference evidence="3 4" key="1">
    <citation type="submission" date="2022-12" db="EMBL/GenBank/DDBJ databases">
        <title>Chitinophagaceae gen. sp. nov., a new member of the family Chitinophagaceae, isolated from soil in a chemical factory.</title>
        <authorList>
            <person name="Ke Z."/>
        </authorList>
    </citation>
    <scope>NUCLEOTIDE SEQUENCE [LARGE SCALE GENOMIC DNA]</scope>
    <source>
        <strain evidence="3 4">LY-5</strain>
    </source>
</reference>
<comment type="caution">
    <text evidence="3">The sequence shown here is derived from an EMBL/GenBank/DDBJ whole genome shotgun (WGS) entry which is preliminary data.</text>
</comment>
<evidence type="ECO:0000313" key="3">
    <source>
        <dbReference type="EMBL" id="MDA3615269.1"/>
    </source>
</evidence>
<dbReference type="CDD" id="cd03794">
    <property type="entry name" value="GT4_WbuB-like"/>
    <property type="match status" value="2"/>
</dbReference>
<dbReference type="Pfam" id="PF13439">
    <property type="entry name" value="Glyco_transf_4"/>
    <property type="match status" value="1"/>
</dbReference>
<dbReference type="EMBL" id="JAQGEF010000011">
    <property type="protein sequence ID" value="MDA3615269.1"/>
    <property type="molecule type" value="Genomic_DNA"/>
</dbReference>
<dbReference type="InterPro" id="IPR028098">
    <property type="entry name" value="Glyco_trans_4-like_N"/>
</dbReference>
<keyword evidence="4" id="KW-1185">Reference proteome</keyword>
<accession>A0ABT4UKZ2</accession>
<proteinExistence type="predicted"/>
<evidence type="ECO:0000259" key="1">
    <source>
        <dbReference type="Pfam" id="PF00534"/>
    </source>
</evidence>
<dbReference type="InterPro" id="IPR001296">
    <property type="entry name" value="Glyco_trans_1"/>
</dbReference>
<evidence type="ECO:0000313" key="4">
    <source>
        <dbReference type="Proteomes" id="UP001210231"/>
    </source>
</evidence>
<protein>
    <submittedName>
        <fullName evidence="3">Glycosyltransferase family 4 protein</fullName>
    </submittedName>
</protein>
<dbReference type="RefSeq" id="WP_407031594.1">
    <property type="nucleotide sequence ID" value="NZ_JAQGEF010000011.1"/>
</dbReference>
<dbReference type="PANTHER" id="PTHR12526:SF638">
    <property type="entry name" value="SPORE COAT PROTEIN SA"/>
    <property type="match status" value="1"/>
</dbReference>
<sequence length="805" mass="92338">MDILYFYQYFGTDKGGWSTRVYEMCKRWVAEGHNVTVVTTPYDKSDIPKFKGISKEFEYSGIKVIVLNFPQTNKVSVFKRIVGFVKYMLLAMVYIFRLKFDVAIASSGPITVGVLGIFAKIFRRKKFVFEVRDLWPSGSVQLGMLKNKVAVKFCYWLEKTCYNYADLIVACSEGMKNDIHRRYGFKHIIVIPNASDVNLFSVKSEKSLPEEYQNKKIIIYTGSLGRIDECMQILEAAKKISPEQYPDVLFLIIGAGADKERMVNFIKQENLVNVKMLDLMPKKDLVVYLQNAYISLLTIKDIPILHTCSPNKIFDAFAASVPIVQTTYGWIDQLVNETKSGLTATINNADDLSQKILYYVNNEEIRNEHAKNAYQLALNVFNRDVCAKNMIEGIKGLFDKKDSKNIWIINQFAGNDKSGWGERHYFMSKYWKENGYNVTIVSGSFNHMFFNSVEVNSIFSYEDYNGTNFCWVKTPKYNPKSVRRFWSQIVFAYRVRKLNPKKLSSPDYIVVSSLPIFPILSGAYLKRKFKAKKLIFEIRDIWPLTLIEVGNISKYNPFAYTMGLIEKYGYKKSDHIVTLLPFAHKHIVSKGGTMEKIAYIPNGLEKGIVDIQNLSDEIQSLIPKNKFIIGYAGTHNKANALEFLIQAAIKLRDDERFFFVLVGDGYLKDNLIDMAQGLNNILFLNKIHKNQVYSLLNLFDIGYVGRNATKVYDYGVSGNKYFDYMLAKIPVLDSSNVKISPVDQAMNGIKVEAENSDAIVKAIIDFYNIPIEEKHLMIERGYQFLNDNHSTKILANKYMDIFKAS</sequence>
<dbReference type="SUPFAM" id="SSF53756">
    <property type="entry name" value="UDP-Glycosyltransferase/glycogen phosphorylase"/>
    <property type="match status" value="2"/>
</dbReference>
<dbReference type="Pfam" id="PF13692">
    <property type="entry name" value="Glyco_trans_1_4"/>
    <property type="match status" value="1"/>
</dbReference>
<feature type="domain" description="Glycosyltransferase subfamily 4-like N-terminal" evidence="2">
    <location>
        <begin position="15"/>
        <end position="197"/>
    </location>
</feature>
<dbReference type="Gene3D" id="3.40.50.2000">
    <property type="entry name" value="Glycogen Phosphorylase B"/>
    <property type="match status" value="4"/>
</dbReference>
<gene>
    <name evidence="3" type="ORF">O3P16_10660</name>
</gene>